<dbReference type="WBParaSite" id="DME_0000206701-mRNA-1">
    <property type="protein sequence ID" value="DME_0000206701-mRNA-1"/>
    <property type="gene ID" value="DME_0000206701"/>
</dbReference>
<comment type="similarity">
    <text evidence="1">Belongs to the actin family.</text>
</comment>
<evidence type="ECO:0000256" key="1">
    <source>
        <dbReference type="RuleBase" id="RU000487"/>
    </source>
</evidence>
<dbReference type="Gene3D" id="3.30.420.40">
    <property type="match status" value="2"/>
</dbReference>
<dbReference type="OrthoDB" id="337660at2759"/>
<dbReference type="EMBL" id="UYYG01001155">
    <property type="protein sequence ID" value="VDN56454.1"/>
    <property type="molecule type" value="Genomic_DNA"/>
</dbReference>
<name>A0A0N4U5E8_DRAME</name>
<keyword evidence="4" id="KW-1185">Reference proteome</keyword>
<dbReference type="AlphaFoldDB" id="A0A0N4U5E8"/>
<evidence type="ECO:0000313" key="4">
    <source>
        <dbReference type="Proteomes" id="UP000274756"/>
    </source>
</evidence>
<dbReference type="InterPro" id="IPR004000">
    <property type="entry name" value="Actin"/>
</dbReference>
<dbReference type="SUPFAM" id="SSF53067">
    <property type="entry name" value="Actin-like ATPase domain"/>
    <property type="match status" value="2"/>
</dbReference>
<dbReference type="Gene3D" id="2.30.29.30">
    <property type="entry name" value="Pleckstrin-homology domain (PH domain)/Phosphotyrosine-binding domain (PTB)"/>
    <property type="match status" value="1"/>
</dbReference>
<reference evidence="5" key="1">
    <citation type="submission" date="2016-04" db="UniProtKB">
        <authorList>
            <consortium name="WormBaseParasite"/>
        </authorList>
    </citation>
    <scope>IDENTIFICATION</scope>
</reference>
<dbReference type="Proteomes" id="UP000274756">
    <property type="component" value="Unassembled WGS sequence"/>
</dbReference>
<proteinExistence type="inferred from homology"/>
<dbReference type="SUPFAM" id="SSF50729">
    <property type="entry name" value="PH domain-like"/>
    <property type="match status" value="1"/>
</dbReference>
<dbReference type="PANTHER" id="PTHR11937">
    <property type="entry name" value="ACTIN"/>
    <property type="match status" value="1"/>
</dbReference>
<dbReference type="InterPro" id="IPR043129">
    <property type="entry name" value="ATPase_NBD"/>
</dbReference>
<protein>
    <submittedName>
        <fullName evidence="5">PH domain-containing protein</fullName>
    </submittedName>
</protein>
<organism evidence="3 5">
    <name type="scientific">Dracunculus medinensis</name>
    <name type="common">Guinea worm</name>
    <dbReference type="NCBI Taxonomy" id="318479"/>
    <lineage>
        <taxon>Eukaryota</taxon>
        <taxon>Metazoa</taxon>
        <taxon>Ecdysozoa</taxon>
        <taxon>Nematoda</taxon>
        <taxon>Chromadorea</taxon>
        <taxon>Rhabditida</taxon>
        <taxon>Spirurina</taxon>
        <taxon>Dracunculoidea</taxon>
        <taxon>Dracunculidae</taxon>
        <taxon>Dracunculus</taxon>
    </lineage>
</organism>
<dbReference type="STRING" id="318479.A0A0N4U5E8"/>
<sequence length="532" mass="59638">MNKFQISYEPRKAAKNRKFINMEGHLDVPIKDEKIIAELQKNWTEKYFRTKDGRLQWFASHFADDHPIGEILLSGCETDTNKDEGLISIRGGPDHVNFLIRVPPPTNLLDKWRRAINSHTSSIHDDTYVNPVYPPFPHIVEKTVIIELGSCSIRAGLLTMNPSLPQVFFPTLALIKSNGVIVVGADAFIVMNLHDGELMRPIKAVGPSLERYSINKCAVEACLRKCVLDLHIDPRNYKVLLSIPQNIPTILISEILKIALQDIQFQSAAISRQPSLVLYAYDVTTGVVVDIGDRLNIVPIIDGYVVDNAIVSLPYGASQIADSLHQKLCEANMGLYSGRAPIERLILRYVMEQACYISTDFDKEIGEYSDKESEIDMVVSLDEFKPSGNMNRSFKLVLFCEVAVIFKVNSARFTAPEGFFKPKRWGLDTKALHEHIYEAVQSSPIDSRKILLRNIYLAGGVSLLPGLAERLELEIGSLIAPTIHAQVHVSPWRYHASYLGAQVIASSSQFDQMCITAENLDKFVIQLQTATF</sequence>
<dbReference type="Pfam" id="PF00022">
    <property type="entry name" value="Actin"/>
    <property type="match status" value="1"/>
</dbReference>
<dbReference type="InterPro" id="IPR011993">
    <property type="entry name" value="PH-like_dom_sf"/>
</dbReference>
<dbReference type="CDD" id="cd10169">
    <property type="entry name" value="ASKHA_NBD_actin-like"/>
    <property type="match status" value="1"/>
</dbReference>
<evidence type="ECO:0000313" key="3">
    <source>
        <dbReference type="Proteomes" id="UP000038040"/>
    </source>
</evidence>
<dbReference type="SMART" id="SM00268">
    <property type="entry name" value="ACTIN"/>
    <property type="match status" value="1"/>
</dbReference>
<evidence type="ECO:0000313" key="5">
    <source>
        <dbReference type="WBParaSite" id="DME_0000206701-mRNA-1"/>
    </source>
</evidence>
<reference evidence="2 4" key="2">
    <citation type="submission" date="2018-11" db="EMBL/GenBank/DDBJ databases">
        <authorList>
            <consortium name="Pathogen Informatics"/>
        </authorList>
    </citation>
    <scope>NUCLEOTIDE SEQUENCE [LARGE SCALE GENOMIC DNA]</scope>
</reference>
<evidence type="ECO:0000313" key="2">
    <source>
        <dbReference type="EMBL" id="VDN56454.1"/>
    </source>
</evidence>
<gene>
    <name evidence="2" type="ORF">DME_LOCUS6427</name>
</gene>
<accession>A0A0N4U5E8</accession>
<dbReference type="Gene3D" id="3.90.640.10">
    <property type="entry name" value="Actin, Chain A, domain 4"/>
    <property type="match status" value="1"/>
</dbReference>
<dbReference type="Proteomes" id="UP000038040">
    <property type="component" value="Unplaced"/>
</dbReference>